<keyword evidence="8" id="KW-1185">Reference proteome</keyword>
<dbReference type="InterPro" id="IPR042185">
    <property type="entry name" value="Serpin_sf_2"/>
</dbReference>
<comment type="similarity">
    <text evidence="1 4">Belongs to the serpin family.</text>
</comment>
<dbReference type="Gene3D" id="2.30.39.10">
    <property type="entry name" value="Alpha-1-antitrypsin, domain 1"/>
    <property type="match status" value="1"/>
</dbReference>
<dbReference type="AlphaFoldDB" id="A0A8T2JV14"/>
<gene>
    <name evidence="7" type="ORF">GDO86_015947</name>
</gene>
<dbReference type="Gene3D" id="3.30.497.10">
    <property type="entry name" value="Antithrombin, subunit I, domain 2"/>
    <property type="match status" value="1"/>
</dbReference>
<dbReference type="InterPro" id="IPR000215">
    <property type="entry name" value="Serpin_fam"/>
</dbReference>
<feature type="chain" id="PRO_5035853840" description="Serpin domain-containing protein" evidence="5">
    <location>
        <begin position="19"/>
        <end position="427"/>
    </location>
</feature>
<dbReference type="PANTHER" id="PTHR11461:SF191">
    <property type="entry name" value="PROTEIN Z-DEPENDENT PROTEASE INHIBITOR"/>
    <property type="match status" value="1"/>
</dbReference>
<dbReference type="SUPFAM" id="SSF56574">
    <property type="entry name" value="Serpins"/>
    <property type="match status" value="1"/>
</dbReference>
<dbReference type="GO" id="GO:0007596">
    <property type="term" value="P:blood coagulation"/>
    <property type="evidence" value="ECO:0007669"/>
    <property type="project" value="InterPro"/>
</dbReference>
<proteinExistence type="inferred from homology"/>
<dbReference type="Proteomes" id="UP000812440">
    <property type="component" value="Chromosome 8_10"/>
</dbReference>
<reference evidence="7" key="1">
    <citation type="thesis" date="2020" institute="ProQuest LLC" country="789 East Eisenhower Parkway, Ann Arbor, MI, USA">
        <title>Comparative Genomics and Chromosome Evolution.</title>
        <authorList>
            <person name="Mudd A.B."/>
        </authorList>
    </citation>
    <scope>NUCLEOTIDE SEQUENCE</scope>
    <source>
        <strain evidence="7">Female2</strain>
        <tissue evidence="7">Blood</tissue>
    </source>
</reference>
<evidence type="ECO:0000256" key="5">
    <source>
        <dbReference type="SAM" id="SignalP"/>
    </source>
</evidence>
<evidence type="ECO:0000313" key="7">
    <source>
        <dbReference type="EMBL" id="KAG8449085.1"/>
    </source>
</evidence>
<evidence type="ECO:0000256" key="1">
    <source>
        <dbReference type="ARBA" id="ARBA00009500"/>
    </source>
</evidence>
<dbReference type="FunFam" id="2.30.39.10:FF:000003">
    <property type="entry name" value="alpha-1-antitrypsin isoform X1"/>
    <property type="match status" value="1"/>
</dbReference>
<evidence type="ECO:0000259" key="6">
    <source>
        <dbReference type="SMART" id="SM00093"/>
    </source>
</evidence>
<protein>
    <recommendedName>
        <fullName evidence="6">Serpin domain-containing protein</fullName>
    </recommendedName>
</protein>
<organism evidence="7 8">
    <name type="scientific">Hymenochirus boettgeri</name>
    <name type="common">Congo dwarf clawed frog</name>
    <dbReference type="NCBI Taxonomy" id="247094"/>
    <lineage>
        <taxon>Eukaryota</taxon>
        <taxon>Metazoa</taxon>
        <taxon>Chordata</taxon>
        <taxon>Craniata</taxon>
        <taxon>Vertebrata</taxon>
        <taxon>Euteleostomi</taxon>
        <taxon>Amphibia</taxon>
        <taxon>Batrachia</taxon>
        <taxon>Anura</taxon>
        <taxon>Pipoidea</taxon>
        <taxon>Pipidae</taxon>
        <taxon>Pipinae</taxon>
        <taxon>Hymenochirus</taxon>
    </lineage>
</organism>
<dbReference type="Pfam" id="PF00079">
    <property type="entry name" value="Serpin"/>
    <property type="match status" value="1"/>
</dbReference>
<dbReference type="PANTHER" id="PTHR11461">
    <property type="entry name" value="SERINE PROTEASE INHIBITOR, SERPIN"/>
    <property type="match status" value="1"/>
</dbReference>
<dbReference type="InterPro" id="IPR033835">
    <property type="entry name" value="PZI_serpin_dom"/>
</dbReference>
<dbReference type="GO" id="GO:0005615">
    <property type="term" value="C:extracellular space"/>
    <property type="evidence" value="ECO:0007669"/>
    <property type="project" value="InterPro"/>
</dbReference>
<dbReference type="PROSITE" id="PS00284">
    <property type="entry name" value="SERPIN"/>
    <property type="match status" value="1"/>
</dbReference>
<keyword evidence="3" id="KW-0325">Glycoprotein</keyword>
<accession>A0A8T2JV14</accession>
<dbReference type="InterPro" id="IPR023796">
    <property type="entry name" value="Serpin_dom"/>
</dbReference>
<comment type="caution">
    <text evidence="7">The sequence shown here is derived from an EMBL/GenBank/DDBJ whole genome shotgun (WGS) entry which is preliminary data.</text>
</comment>
<dbReference type="PRINTS" id="PR00780">
    <property type="entry name" value="LEUSERPINII"/>
</dbReference>
<evidence type="ECO:0000313" key="8">
    <source>
        <dbReference type="Proteomes" id="UP000812440"/>
    </source>
</evidence>
<feature type="domain" description="Serpin" evidence="6">
    <location>
        <begin position="69"/>
        <end position="424"/>
    </location>
</feature>
<keyword evidence="2 5" id="KW-0732">Signal</keyword>
<dbReference type="GO" id="GO:0004867">
    <property type="term" value="F:serine-type endopeptidase inhibitor activity"/>
    <property type="evidence" value="ECO:0007669"/>
    <property type="project" value="InterPro"/>
</dbReference>
<feature type="signal peptide" evidence="5">
    <location>
        <begin position="1"/>
        <end position="18"/>
    </location>
</feature>
<dbReference type="EMBL" id="JAACNH010000003">
    <property type="protein sequence ID" value="KAG8449085.1"/>
    <property type="molecule type" value="Genomic_DNA"/>
</dbReference>
<dbReference type="SMART" id="SM00093">
    <property type="entry name" value="SERPIN"/>
    <property type="match status" value="1"/>
</dbReference>
<dbReference type="InterPro" id="IPR042178">
    <property type="entry name" value="Serpin_sf_1"/>
</dbReference>
<evidence type="ECO:0000256" key="2">
    <source>
        <dbReference type="ARBA" id="ARBA00022729"/>
    </source>
</evidence>
<dbReference type="InterPro" id="IPR023795">
    <property type="entry name" value="Serpin_CS"/>
</dbReference>
<dbReference type="CDD" id="cd02055">
    <property type="entry name" value="serpinA10_PZI"/>
    <property type="match status" value="1"/>
</dbReference>
<sequence length="427" mass="49295">MSESVFFGLMLLTETILGETLHTTKANHWKDQILNATWLNTTHLDRTDEPIPFPLSAANVSQMSTDFGYNLYRKIANKHDDNIFFSPFSVTYSLASLMLGAQGTTYDQLLQGLNFNQFNKQEYPHLLPELLKEIKTKMTANKEIVLNIGSFAFLHELFSIKEDFFNLTKKYFDMEYQVIDFHSSKATDYINFYVEKLANGLISHFNDIDPQTKLLLLDTILFKGKWLYPFNPALTEIETFFVDEYNSVMVPMMYKKDKVASVSDNDLSCTVFRLPYRGNAHMLIVLPEKEGDLGILEDNLSKELVDLWESKMTFRKTDIFFPKFKLDQKYKLKSSLNELGIKEIFTGKANLTDLTEERNLLLTEVTQQAVIEIDEKGTSAVSVTVSEITPYSLPLTIRVNHPFIFMIYEETYQSLLFIGRVNNPTKF</sequence>
<evidence type="ECO:0000256" key="4">
    <source>
        <dbReference type="RuleBase" id="RU000411"/>
    </source>
</evidence>
<name>A0A8T2JV14_9PIPI</name>
<dbReference type="InterPro" id="IPR036186">
    <property type="entry name" value="Serpin_sf"/>
</dbReference>
<dbReference type="OrthoDB" id="10063692at2759"/>
<evidence type="ECO:0000256" key="3">
    <source>
        <dbReference type="ARBA" id="ARBA00023180"/>
    </source>
</evidence>